<dbReference type="EMBL" id="JAUSTW010000019">
    <property type="protein sequence ID" value="MDQ0202227.1"/>
    <property type="molecule type" value="Genomic_DNA"/>
</dbReference>
<evidence type="ECO:0000313" key="1">
    <source>
        <dbReference type="EMBL" id="MDQ0202227.1"/>
    </source>
</evidence>
<dbReference type="Proteomes" id="UP001224122">
    <property type="component" value="Unassembled WGS sequence"/>
</dbReference>
<evidence type="ECO:0000313" key="2">
    <source>
        <dbReference type="Proteomes" id="UP001224122"/>
    </source>
</evidence>
<reference evidence="1 2" key="1">
    <citation type="submission" date="2023-07" db="EMBL/GenBank/DDBJ databases">
        <title>Genomic Encyclopedia of Type Strains, Phase IV (KMG-IV): sequencing the most valuable type-strain genomes for metagenomic binning, comparative biology and taxonomic classification.</title>
        <authorList>
            <person name="Goeker M."/>
        </authorList>
    </citation>
    <scope>NUCLEOTIDE SEQUENCE [LARGE SCALE GENOMIC DNA]</scope>
    <source>
        <strain evidence="1 2">DSM 27594</strain>
    </source>
</reference>
<name>A0ABT9Y4X2_9BACI</name>
<accession>A0ABT9Y4X2</accession>
<protein>
    <submittedName>
        <fullName evidence="1">Uncharacterized protein</fullName>
    </submittedName>
</protein>
<comment type="caution">
    <text evidence="1">The sequence shown here is derived from an EMBL/GenBank/DDBJ whole genome shotgun (WGS) entry which is preliminary data.</text>
</comment>
<organism evidence="1 2">
    <name type="scientific">Neobacillus ginsengisoli</name>
    <dbReference type="NCBI Taxonomy" id="904295"/>
    <lineage>
        <taxon>Bacteria</taxon>
        <taxon>Bacillati</taxon>
        <taxon>Bacillota</taxon>
        <taxon>Bacilli</taxon>
        <taxon>Bacillales</taxon>
        <taxon>Bacillaceae</taxon>
        <taxon>Neobacillus</taxon>
    </lineage>
</organism>
<proteinExistence type="predicted"/>
<sequence length="144" mass="16909">MGNIIWINGSYKEDSRVFDSDIQAQEWADALLPDFGPYLISQINVGYATPDEKVIKYLGNLLPDWASYNNVKICIHQEKTIVDGQVLYKIWTQHMRQTFILMRFARFICRHGQKVGLHWKAMQHMAHHPFQVKALAWRSLVLMY</sequence>
<keyword evidence="2" id="KW-1185">Reference proteome</keyword>
<gene>
    <name evidence="1" type="ORF">J2S10_005461</name>
</gene>